<evidence type="ECO:0000313" key="2">
    <source>
        <dbReference type="EMBL" id="TQJ01446.1"/>
    </source>
</evidence>
<dbReference type="EMBL" id="VFML01000001">
    <property type="protein sequence ID" value="TQJ01446.1"/>
    <property type="molecule type" value="Genomic_DNA"/>
</dbReference>
<feature type="domain" description="DUF397" evidence="1">
    <location>
        <begin position="11"/>
        <end position="62"/>
    </location>
</feature>
<dbReference type="InterPro" id="IPR007278">
    <property type="entry name" value="DUF397"/>
</dbReference>
<comment type="caution">
    <text evidence="2">The sequence shown here is derived from an EMBL/GenBank/DDBJ whole genome shotgun (WGS) entry which is preliminary data.</text>
</comment>
<evidence type="ECO:0000259" key="1">
    <source>
        <dbReference type="Pfam" id="PF04149"/>
    </source>
</evidence>
<evidence type="ECO:0000313" key="3">
    <source>
        <dbReference type="Proteomes" id="UP000320876"/>
    </source>
</evidence>
<reference evidence="2 3" key="1">
    <citation type="submission" date="2019-06" db="EMBL/GenBank/DDBJ databases">
        <title>Sequencing the genomes of 1000 actinobacteria strains.</title>
        <authorList>
            <person name="Klenk H.-P."/>
        </authorList>
    </citation>
    <scope>NUCLEOTIDE SEQUENCE [LARGE SCALE GENOMIC DNA]</scope>
    <source>
        <strain evidence="2 3">DSM 45679</strain>
    </source>
</reference>
<proteinExistence type="predicted"/>
<accession>A0A542DEH5</accession>
<organism evidence="2 3">
    <name type="scientific">Amycolatopsis cihanbeyliensis</name>
    <dbReference type="NCBI Taxonomy" id="1128664"/>
    <lineage>
        <taxon>Bacteria</taxon>
        <taxon>Bacillati</taxon>
        <taxon>Actinomycetota</taxon>
        <taxon>Actinomycetes</taxon>
        <taxon>Pseudonocardiales</taxon>
        <taxon>Pseudonocardiaceae</taxon>
        <taxon>Amycolatopsis</taxon>
    </lineage>
</organism>
<dbReference type="Pfam" id="PF04149">
    <property type="entry name" value="DUF397"/>
    <property type="match status" value="1"/>
</dbReference>
<dbReference type="RefSeq" id="WP_211357954.1">
    <property type="nucleotide sequence ID" value="NZ_VFML01000001.1"/>
</dbReference>
<protein>
    <submittedName>
        <fullName evidence="2">Uncharacterized protein DUF397</fullName>
    </submittedName>
</protein>
<dbReference type="AlphaFoldDB" id="A0A542DEH5"/>
<sequence length="67" mass="7227">MSRSDFTSVCWTKSSYSQGNGECIELARATDKIGVRDSKLGDASPVLTFTPVAITALFDALRETPTI</sequence>
<dbReference type="Proteomes" id="UP000320876">
    <property type="component" value="Unassembled WGS sequence"/>
</dbReference>
<gene>
    <name evidence="2" type="ORF">FB471_1126</name>
</gene>
<keyword evidence="3" id="KW-1185">Reference proteome</keyword>
<name>A0A542DEH5_AMYCI</name>